<dbReference type="Pfam" id="PF01965">
    <property type="entry name" value="DJ-1_PfpI"/>
    <property type="match status" value="1"/>
</dbReference>
<dbReference type="RefSeq" id="WP_066417917.1">
    <property type="nucleotide sequence ID" value="NZ_FKBS01000025.1"/>
</dbReference>
<organism evidence="6 7">
    <name type="scientific">Bordetella ansorpii</name>
    <dbReference type="NCBI Taxonomy" id="288768"/>
    <lineage>
        <taxon>Bacteria</taxon>
        <taxon>Pseudomonadati</taxon>
        <taxon>Pseudomonadota</taxon>
        <taxon>Betaproteobacteria</taxon>
        <taxon>Burkholderiales</taxon>
        <taxon>Alcaligenaceae</taxon>
        <taxon>Bordetella</taxon>
    </lineage>
</organism>
<dbReference type="GO" id="GO:0043565">
    <property type="term" value="F:sequence-specific DNA binding"/>
    <property type="evidence" value="ECO:0007669"/>
    <property type="project" value="InterPro"/>
</dbReference>
<protein>
    <submittedName>
        <fullName evidence="6">AraC family transcriptional regulator</fullName>
    </submittedName>
</protein>
<proteinExistence type="predicted"/>
<dbReference type="Pfam" id="PF12833">
    <property type="entry name" value="HTH_18"/>
    <property type="match status" value="1"/>
</dbReference>
<dbReference type="EMBL" id="FKBS01000025">
    <property type="protein sequence ID" value="SAI49561.1"/>
    <property type="molecule type" value="Genomic_DNA"/>
</dbReference>
<dbReference type="CDD" id="cd03137">
    <property type="entry name" value="GATase1_AraC_1"/>
    <property type="match status" value="1"/>
</dbReference>
<keyword evidence="2" id="KW-0238">DNA-binding</keyword>
<dbReference type="PANTHER" id="PTHR43130">
    <property type="entry name" value="ARAC-FAMILY TRANSCRIPTIONAL REGULATOR"/>
    <property type="match status" value="1"/>
</dbReference>
<evidence type="ECO:0000256" key="2">
    <source>
        <dbReference type="ARBA" id="ARBA00023125"/>
    </source>
</evidence>
<dbReference type="InterPro" id="IPR029062">
    <property type="entry name" value="Class_I_gatase-like"/>
</dbReference>
<feature type="domain" description="HTH araC/xylS-type" evidence="5">
    <location>
        <begin position="210"/>
        <end position="308"/>
    </location>
</feature>
<dbReference type="AlphaFoldDB" id="A0A157QUV3"/>
<dbReference type="PANTHER" id="PTHR43130:SF3">
    <property type="entry name" value="HTH-TYPE TRANSCRIPTIONAL REGULATOR RV1931C"/>
    <property type="match status" value="1"/>
</dbReference>
<sequence length="326" mass="35054">MRTVAVLVLPDFVPYDVGIACDVFSRVQLRDAQCAYRVMVCAQTAKVHAGPFDLHAPWRLDQVVQADVVIVPGIEDPFRSIPPSVVKALRAARQRGALIASICTGAFVLAAAGLLDGRRATTHWLAAGELARRYPAIDVDPGVLFVDQGDIVTSAGASAGLDMCLHLVRRHHGQSVASHSARLAVAPLHRDGGQAQFIPQSTPASAASLAPLFDWMLANLDQPIDVAALAARACMTPRTFARRFREQTGTTPIQWLLKSRVRRAQELLETSAATIDQIAYASGFDSPVTFRTRFQNLVGLTPSAYRRRFGGPAQEATTAQAAALAV</sequence>
<dbReference type="InterPro" id="IPR052158">
    <property type="entry name" value="INH-QAR"/>
</dbReference>
<evidence type="ECO:0000256" key="1">
    <source>
        <dbReference type="ARBA" id="ARBA00023015"/>
    </source>
</evidence>
<dbReference type="SMART" id="SM00342">
    <property type="entry name" value="HTH_ARAC"/>
    <property type="match status" value="1"/>
</dbReference>
<dbReference type="Proteomes" id="UP000077037">
    <property type="component" value="Unassembled WGS sequence"/>
</dbReference>
<gene>
    <name evidence="6" type="primary">rhaS_5</name>
    <name evidence="6" type="ORF">SAMEA1982600_04058</name>
</gene>
<dbReference type="SUPFAM" id="SSF52317">
    <property type="entry name" value="Class I glutamine amidotransferase-like"/>
    <property type="match status" value="1"/>
</dbReference>
<keyword evidence="3" id="KW-0804">Transcription</keyword>
<accession>A0A157QUV3</accession>
<evidence type="ECO:0000256" key="3">
    <source>
        <dbReference type="ARBA" id="ARBA00023163"/>
    </source>
</evidence>
<dbReference type="Gene3D" id="1.10.10.60">
    <property type="entry name" value="Homeodomain-like"/>
    <property type="match status" value="1"/>
</dbReference>
<dbReference type="InterPro" id="IPR009057">
    <property type="entry name" value="Homeodomain-like_sf"/>
</dbReference>
<name>A0A157QUV3_9BORD</name>
<feature type="transmembrane region" description="Helical" evidence="4">
    <location>
        <begin position="97"/>
        <end position="115"/>
    </location>
</feature>
<dbReference type="PROSITE" id="PS01124">
    <property type="entry name" value="HTH_ARAC_FAMILY_2"/>
    <property type="match status" value="1"/>
</dbReference>
<reference evidence="6 7" key="1">
    <citation type="submission" date="2016-03" db="EMBL/GenBank/DDBJ databases">
        <authorList>
            <consortium name="Pathogen Informatics"/>
        </authorList>
    </citation>
    <scope>NUCLEOTIDE SEQUENCE [LARGE SCALE GENOMIC DNA]</scope>
    <source>
        <strain evidence="6 7">NCTC13364</strain>
    </source>
</reference>
<dbReference type="PROSITE" id="PS00041">
    <property type="entry name" value="HTH_ARAC_FAMILY_1"/>
    <property type="match status" value="1"/>
</dbReference>
<evidence type="ECO:0000256" key="4">
    <source>
        <dbReference type="SAM" id="Phobius"/>
    </source>
</evidence>
<keyword evidence="1" id="KW-0805">Transcription regulation</keyword>
<dbReference type="OrthoDB" id="8543772at2"/>
<dbReference type="GO" id="GO:0003700">
    <property type="term" value="F:DNA-binding transcription factor activity"/>
    <property type="evidence" value="ECO:0007669"/>
    <property type="project" value="InterPro"/>
</dbReference>
<evidence type="ECO:0000313" key="7">
    <source>
        <dbReference type="Proteomes" id="UP000077037"/>
    </source>
</evidence>
<keyword evidence="4" id="KW-0472">Membrane</keyword>
<dbReference type="InterPro" id="IPR018062">
    <property type="entry name" value="HTH_AraC-typ_CS"/>
</dbReference>
<dbReference type="InterPro" id="IPR002818">
    <property type="entry name" value="DJ-1/PfpI"/>
</dbReference>
<keyword evidence="4" id="KW-1133">Transmembrane helix</keyword>
<dbReference type="SUPFAM" id="SSF46689">
    <property type="entry name" value="Homeodomain-like"/>
    <property type="match status" value="2"/>
</dbReference>
<evidence type="ECO:0000259" key="5">
    <source>
        <dbReference type="PROSITE" id="PS01124"/>
    </source>
</evidence>
<evidence type="ECO:0000313" key="6">
    <source>
        <dbReference type="EMBL" id="SAI49561.1"/>
    </source>
</evidence>
<keyword evidence="4" id="KW-0812">Transmembrane</keyword>
<dbReference type="Gene3D" id="3.40.50.880">
    <property type="match status" value="1"/>
</dbReference>
<dbReference type="InterPro" id="IPR018060">
    <property type="entry name" value="HTH_AraC"/>
</dbReference>